<dbReference type="Proteomes" id="UP000267159">
    <property type="component" value="Unassembled WGS sequence"/>
</dbReference>
<organism evidence="1 2">
    <name type="scientific">Bacteroides acidifaciens</name>
    <dbReference type="NCBI Taxonomy" id="85831"/>
    <lineage>
        <taxon>Bacteria</taxon>
        <taxon>Pseudomonadati</taxon>
        <taxon>Bacteroidota</taxon>
        <taxon>Bacteroidia</taxon>
        <taxon>Bacteroidales</taxon>
        <taxon>Bacteroidaceae</taxon>
        <taxon>Bacteroides</taxon>
    </lineage>
</organism>
<dbReference type="AlphaFoldDB" id="A0A3L8AGJ8"/>
<evidence type="ECO:0000313" key="1">
    <source>
        <dbReference type="EMBL" id="RLT81743.1"/>
    </source>
</evidence>
<accession>A0A3L8AGJ8</accession>
<evidence type="ECO:0000313" key="2">
    <source>
        <dbReference type="Proteomes" id="UP000267159"/>
    </source>
</evidence>
<comment type="caution">
    <text evidence="1">The sequence shown here is derived from an EMBL/GenBank/DDBJ whole genome shotgun (WGS) entry which is preliminary data.</text>
</comment>
<name>A0A3L8AGJ8_9BACE</name>
<gene>
    <name evidence="1" type="ORF">D7Y07_01570</name>
</gene>
<proteinExistence type="predicted"/>
<sequence length="69" mass="7797">MINKLCNMKHLSLLKKLFFTAIICINIIACSSDDHEIESDIFVEANVARIHVTQAGTLSELMNGYEKTR</sequence>
<protein>
    <submittedName>
        <fullName evidence="1">Uncharacterized protein</fullName>
    </submittedName>
</protein>
<reference evidence="1 2" key="1">
    <citation type="submission" date="2018-09" db="EMBL/GenBank/DDBJ databases">
        <title>Murine metabolic-syndrome-specific gut microbial biobank.</title>
        <authorList>
            <person name="Liu C."/>
        </authorList>
    </citation>
    <scope>NUCLEOTIDE SEQUENCE [LARGE SCALE GENOMIC DNA]</scope>
    <source>
        <strain evidence="1 2">0.1X-D8-26</strain>
    </source>
</reference>
<dbReference type="EMBL" id="RAZM01000002">
    <property type="protein sequence ID" value="RLT81743.1"/>
    <property type="molecule type" value="Genomic_DNA"/>
</dbReference>